<dbReference type="Pfam" id="PF00389">
    <property type="entry name" value="2-Hacid_dh"/>
    <property type="match status" value="1"/>
</dbReference>
<feature type="domain" description="D-isomer specific 2-hydroxyacid dehydrogenase NAD-binding" evidence="6">
    <location>
        <begin position="117"/>
        <end position="295"/>
    </location>
</feature>
<feature type="domain" description="D-isomer specific 2-hydroxyacid dehydrogenase catalytic" evidence="5">
    <location>
        <begin position="44"/>
        <end position="325"/>
    </location>
</feature>
<evidence type="ECO:0000256" key="3">
    <source>
        <dbReference type="ARBA" id="ARBA00023027"/>
    </source>
</evidence>
<evidence type="ECO:0000259" key="6">
    <source>
        <dbReference type="Pfam" id="PF02826"/>
    </source>
</evidence>
<comment type="similarity">
    <text evidence="1 4">Belongs to the D-isomer specific 2-hydroxyacid dehydrogenase family.</text>
</comment>
<reference evidence="7" key="2">
    <citation type="submission" date="2020-09" db="EMBL/GenBank/DDBJ databases">
        <authorList>
            <person name="Sun Q."/>
            <person name="Kim S."/>
        </authorList>
    </citation>
    <scope>NUCLEOTIDE SEQUENCE</scope>
    <source>
        <strain evidence="7">KCTC 12711</strain>
    </source>
</reference>
<dbReference type="InterPro" id="IPR006139">
    <property type="entry name" value="D-isomer_2_OHA_DH_cat_dom"/>
</dbReference>
<dbReference type="InterPro" id="IPR036291">
    <property type="entry name" value="NAD(P)-bd_dom_sf"/>
</dbReference>
<dbReference type="CDD" id="cd12162">
    <property type="entry name" value="2-Hacid_dh_4"/>
    <property type="match status" value="1"/>
</dbReference>
<evidence type="ECO:0000256" key="1">
    <source>
        <dbReference type="ARBA" id="ARBA00005854"/>
    </source>
</evidence>
<dbReference type="RefSeq" id="WP_189400218.1">
    <property type="nucleotide sequence ID" value="NZ_BMXA01000002.1"/>
</dbReference>
<dbReference type="Gene3D" id="3.40.50.720">
    <property type="entry name" value="NAD(P)-binding Rossmann-like Domain"/>
    <property type="match status" value="2"/>
</dbReference>
<sequence>MTSHRSPSQTPKVVYLDRESLPARINIPKPSAPHAWHDFARTVADQIIAHCQNATVVVTNKVPIDATVLDACPSIGHIAVTATGYNIIDLDACAKHGVSVSNIPSYAATTVAEHVLACTLSLRRQIIQYRQRVIDGAWQQSDTFCVFDKPINMLAGATLGVIGFGEIGRATAQMAAAMGMNVEYTSRQNYDVDFAQHVTLNDLLQRSDVVSVHCALNDDTHNLLDAPELAQMPDHAILINTARGGIVNEAAAASAIKSATLGGLAFDVLVQEPPQHSPLLEIADRSNVIITPHIAWASDEAMQTLANIVSDNVDAYLRGSPQNLVSHPIKN</sequence>
<dbReference type="EMBL" id="BMXA01000002">
    <property type="protein sequence ID" value="GHA09396.1"/>
    <property type="molecule type" value="Genomic_DNA"/>
</dbReference>
<evidence type="ECO:0000256" key="2">
    <source>
        <dbReference type="ARBA" id="ARBA00023002"/>
    </source>
</evidence>
<comment type="caution">
    <text evidence="7">The sequence shown here is derived from an EMBL/GenBank/DDBJ whole genome shotgun (WGS) entry which is preliminary data.</text>
</comment>
<accession>A0A918RQP2</accession>
<dbReference type="InterPro" id="IPR050418">
    <property type="entry name" value="D-iso_2-hydroxyacid_DH_PdxB"/>
</dbReference>
<keyword evidence="3" id="KW-0520">NAD</keyword>
<evidence type="ECO:0000313" key="8">
    <source>
        <dbReference type="Proteomes" id="UP000614811"/>
    </source>
</evidence>
<dbReference type="InterPro" id="IPR006140">
    <property type="entry name" value="D-isomer_DH_NAD-bd"/>
</dbReference>
<dbReference type="PANTHER" id="PTHR43761">
    <property type="entry name" value="D-ISOMER SPECIFIC 2-HYDROXYACID DEHYDROGENASE FAMILY PROTEIN (AFU_ORTHOLOGUE AFUA_1G13630)"/>
    <property type="match status" value="1"/>
</dbReference>
<dbReference type="SUPFAM" id="SSF51735">
    <property type="entry name" value="NAD(P)-binding Rossmann-fold domains"/>
    <property type="match status" value="1"/>
</dbReference>
<proteinExistence type="inferred from homology"/>
<dbReference type="AlphaFoldDB" id="A0A918RQP2"/>
<dbReference type="GO" id="GO:0051287">
    <property type="term" value="F:NAD binding"/>
    <property type="evidence" value="ECO:0007669"/>
    <property type="project" value="InterPro"/>
</dbReference>
<dbReference type="SUPFAM" id="SSF52283">
    <property type="entry name" value="Formate/glycerate dehydrogenase catalytic domain-like"/>
    <property type="match status" value="1"/>
</dbReference>
<name>A0A918RQP2_9GAMM</name>
<dbReference type="Pfam" id="PF02826">
    <property type="entry name" value="2-Hacid_dh_C"/>
    <property type="match status" value="1"/>
</dbReference>
<reference evidence="7" key="1">
    <citation type="journal article" date="2014" name="Int. J. Syst. Evol. Microbiol.">
        <title>Complete genome sequence of Corynebacterium casei LMG S-19264T (=DSM 44701T), isolated from a smear-ripened cheese.</title>
        <authorList>
            <consortium name="US DOE Joint Genome Institute (JGI-PGF)"/>
            <person name="Walter F."/>
            <person name="Albersmeier A."/>
            <person name="Kalinowski J."/>
            <person name="Ruckert C."/>
        </authorList>
    </citation>
    <scope>NUCLEOTIDE SEQUENCE</scope>
    <source>
        <strain evidence="7">KCTC 12711</strain>
    </source>
</reference>
<evidence type="ECO:0000313" key="7">
    <source>
        <dbReference type="EMBL" id="GHA09396.1"/>
    </source>
</evidence>
<keyword evidence="2 4" id="KW-0560">Oxidoreductase</keyword>
<evidence type="ECO:0000259" key="5">
    <source>
        <dbReference type="Pfam" id="PF00389"/>
    </source>
</evidence>
<keyword evidence="8" id="KW-1185">Reference proteome</keyword>
<evidence type="ECO:0000256" key="4">
    <source>
        <dbReference type="RuleBase" id="RU003719"/>
    </source>
</evidence>
<dbReference type="GO" id="GO:0016616">
    <property type="term" value="F:oxidoreductase activity, acting on the CH-OH group of donors, NAD or NADP as acceptor"/>
    <property type="evidence" value="ECO:0007669"/>
    <property type="project" value="InterPro"/>
</dbReference>
<dbReference type="PANTHER" id="PTHR43761:SF1">
    <property type="entry name" value="D-ISOMER SPECIFIC 2-HYDROXYACID DEHYDROGENASE CATALYTIC DOMAIN-CONTAINING PROTEIN-RELATED"/>
    <property type="match status" value="1"/>
</dbReference>
<protein>
    <submittedName>
        <fullName evidence="7">Lactate dehydrogenase</fullName>
    </submittedName>
</protein>
<dbReference type="Proteomes" id="UP000614811">
    <property type="component" value="Unassembled WGS sequence"/>
</dbReference>
<organism evidence="7 8">
    <name type="scientific">Arenicella chitinivorans</name>
    <dbReference type="NCBI Taxonomy" id="1329800"/>
    <lineage>
        <taxon>Bacteria</taxon>
        <taxon>Pseudomonadati</taxon>
        <taxon>Pseudomonadota</taxon>
        <taxon>Gammaproteobacteria</taxon>
        <taxon>Arenicellales</taxon>
        <taxon>Arenicellaceae</taxon>
        <taxon>Arenicella</taxon>
    </lineage>
</organism>
<gene>
    <name evidence="7" type="ORF">GCM10008090_19250</name>
</gene>